<dbReference type="InterPro" id="IPR025665">
    <property type="entry name" value="Beta-barrel_OMP_2"/>
</dbReference>
<name>A0A3S9P2W3_9BACT</name>
<feature type="signal peptide" evidence="1">
    <location>
        <begin position="1"/>
        <end position="29"/>
    </location>
</feature>
<sequence length="357" mass="41113">MYSINFNITQLIKLSTLFFLSLSSSIIIAQDCEEAFVQANVLYNDGKLSQVPEKINSCIELGYESESKQIQARRLVILSYLYADRLDEAEENMLFLLKQYPEYKPVSADPAELKNLYGKFRSRPIMTFGLLGGVSYNQAHIEQTFGVGSEELHSAVEYAPKVNFKVGVTFSYLLNNHFQLNLAPTYENVVFETSEKPLDFSTTTMKESQSWLHVPLVLRWMITQKTQLKPFIGVGGGLRYLLSASIEGTQSFDNNEIADIEPSPITVKEQRKEILYEAYLQLGFQVKSRMTHWTVMASYSYALDTFNKPNTRYDNSELIFSYGFIDNDIKLDVISLNVSFSYDFYKPKMYRKYRKLD</sequence>
<organism evidence="3 4">
    <name type="scientific">Flammeovirga pectinis</name>
    <dbReference type="NCBI Taxonomy" id="2494373"/>
    <lineage>
        <taxon>Bacteria</taxon>
        <taxon>Pseudomonadati</taxon>
        <taxon>Bacteroidota</taxon>
        <taxon>Cytophagia</taxon>
        <taxon>Cytophagales</taxon>
        <taxon>Flammeovirgaceae</taxon>
        <taxon>Flammeovirga</taxon>
    </lineage>
</organism>
<dbReference type="Gene3D" id="2.40.160.20">
    <property type="match status" value="1"/>
</dbReference>
<keyword evidence="4" id="KW-1185">Reference proteome</keyword>
<dbReference type="Pfam" id="PF13568">
    <property type="entry name" value="OMP_b-brl_2"/>
    <property type="match status" value="1"/>
</dbReference>
<dbReference type="Proteomes" id="UP000267268">
    <property type="component" value="Chromosome 1"/>
</dbReference>
<dbReference type="OrthoDB" id="977825at2"/>
<evidence type="ECO:0000256" key="1">
    <source>
        <dbReference type="SAM" id="SignalP"/>
    </source>
</evidence>
<feature type="chain" id="PRO_5019584954" evidence="1">
    <location>
        <begin position="30"/>
        <end position="357"/>
    </location>
</feature>
<proteinExistence type="predicted"/>
<dbReference type="EMBL" id="CP034562">
    <property type="protein sequence ID" value="AZQ62533.1"/>
    <property type="molecule type" value="Genomic_DNA"/>
</dbReference>
<reference evidence="3 4" key="1">
    <citation type="submission" date="2018-12" db="EMBL/GenBank/DDBJ databases">
        <title>Flammeovirga pectinis sp. nov., isolated from the gut of the Korean scallop, Patinopecten yessoensis.</title>
        <authorList>
            <person name="Bae J.-W."/>
            <person name="Jeong Y.-S."/>
            <person name="Kang W."/>
        </authorList>
    </citation>
    <scope>NUCLEOTIDE SEQUENCE [LARGE SCALE GENOMIC DNA]</scope>
    <source>
        <strain evidence="3 4">L12M1</strain>
    </source>
</reference>
<dbReference type="RefSeq" id="WP_126614129.1">
    <property type="nucleotide sequence ID" value="NZ_CP034562.1"/>
</dbReference>
<protein>
    <submittedName>
        <fullName evidence="3">PorT family protein</fullName>
    </submittedName>
</protein>
<accession>A0A3S9P2W3</accession>
<dbReference type="AlphaFoldDB" id="A0A3S9P2W3"/>
<dbReference type="KEGG" id="fll:EI427_09845"/>
<gene>
    <name evidence="3" type="ORF">EI427_09845</name>
</gene>
<keyword evidence="1" id="KW-0732">Signal</keyword>
<evidence type="ECO:0000259" key="2">
    <source>
        <dbReference type="Pfam" id="PF13568"/>
    </source>
</evidence>
<evidence type="ECO:0000313" key="3">
    <source>
        <dbReference type="EMBL" id="AZQ62533.1"/>
    </source>
</evidence>
<feature type="domain" description="Outer membrane protein beta-barrel" evidence="2">
    <location>
        <begin position="128"/>
        <end position="303"/>
    </location>
</feature>
<evidence type="ECO:0000313" key="4">
    <source>
        <dbReference type="Proteomes" id="UP000267268"/>
    </source>
</evidence>